<dbReference type="Proteomes" id="UP000190973">
    <property type="component" value="Unassembled WGS sequence"/>
</dbReference>
<comment type="caution">
    <text evidence="6">The sequence shown here is derived from an EMBL/GenBank/DDBJ whole genome shotgun (WGS) entry which is preliminary data.</text>
</comment>
<evidence type="ECO:0000256" key="2">
    <source>
        <dbReference type="ARBA" id="ARBA00022840"/>
    </source>
</evidence>
<feature type="domain" description="ATPase AAA-3" evidence="4">
    <location>
        <begin position="46"/>
        <end position="176"/>
    </location>
</feature>
<dbReference type="AlphaFoldDB" id="A0A1S8SBU1"/>
<dbReference type="SUPFAM" id="SSF52540">
    <property type="entry name" value="P-loop containing nucleoside triphosphate hydrolases"/>
    <property type="match status" value="1"/>
</dbReference>
<dbReference type="PIRSF" id="PIRSF002849">
    <property type="entry name" value="AAA_ATPase_chaperone_MoxR_prd"/>
    <property type="match status" value="1"/>
</dbReference>
<evidence type="ECO:0000259" key="4">
    <source>
        <dbReference type="Pfam" id="PF07726"/>
    </source>
</evidence>
<evidence type="ECO:0000259" key="5">
    <source>
        <dbReference type="Pfam" id="PF17863"/>
    </source>
</evidence>
<dbReference type="GO" id="GO:0016887">
    <property type="term" value="F:ATP hydrolysis activity"/>
    <property type="evidence" value="ECO:0007669"/>
    <property type="project" value="InterPro"/>
</dbReference>
<evidence type="ECO:0000313" key="7">
    <source>
        <dbReference type="Proteomes" id="UP000190973"/>
    </source>
</evidence>
<evidence type="ECO:0000313" key="6">
    <source>
        <dbReference type="EMBL" id="OOM62958.1"/>
    </source>
</evidence>
<dbReference type="PANTHER" id="PTHR42759">
    <property type="entry name" value="MOXR FAMILY PROTEIN"/>
    <property type="match status" value="1"/>
</dbReference>
<dbReference type="InterPro" id="IPR027417">
    <property type="entry name" value="P-loop_NTPase"/>
</dbReference>
<accession>A0A1S8SBU1</accession>
<dbReference type="InterPro" id="IPR011703">
    <property type="entry name" value="ATPase_AAA-3"/>
</dbReference>
<dbReference type="Gene3D" id="3.40.50.300">
    <property type="entry name" value="P-loop containing nucleotide triphosphate hydrolases"/>
    <property type="match status" value="1"/>
</dbReference>
<dbReference type="InterPro" id="IPR041628">
    <property type="entry name" value="ChlI/MoxR_AAA_lid"/>
</dbReference>
<organism evidence="6 7">
    <name type="scientific">Clostridium beijerinckii</name>
    <name type="common">Clostridium MP</name>
    <dbReference type="NCBI Taxonomy" id="1520"/>
    <lineage>
        <taxon>Bacteria</taxon>
        <taxon>Bacillati</taxon>
        <taxon>Bacillota</taxon>
        <taxon>Clostridia</taxon>
        <taxon>Eubacteriales</taxon>
        <taxon>Clostridiaceae</taxon>
        <taxon>Clostridium</taxon>
    </lineage>
</organism>
<dbReference type="GO" id="GO:0005524">
    <property type="term" value="F:ATP binding"/>
    <property type="evidence" value="ECO:0007669"/>
    <property type="project" value="UniProtKB-KW"/>
</dbReference>
<keyword evidence="2" id="KW-0067">ATP-binding</keyword>
<feature type="domain" description="ChlI/MoxR AAA lid" evidence="5">
    <location>
        <begin position="251"/>
        <end position="320"/>
    </location>
</feature>
<sequence length="327" mass="36427">MNINEELIKDVADKLERCQREVAKGIIGQEEIIKSVLIAIFSGGNVLLEGMPGLGKTQLVKTIGKVLNLSFSRIQFTPDLMPADVVGTNLIIKENDSTKFQFEKGPVFTNLLLADEINRATPKTQSALLEAMGEKCVTVGKTTYELPKPFMVLATQNPIEQEGTYPLPEAQLDRFQFKVKVEFPKLDELMKIMDLTLSNETVSLEAILGDDEILEMRKIISEIPMAASVKEYALKIILATHPEMEEGHPLVKKYVEAGASPRAAQGLFSGAKVRAIMEGRLNVSFDDIKVIAYPILRHRIILNFEAITEGITEEFIIEKILEDLKIV</sequence>
<name>A0A1S8SBU1_CLOBE</name>
<keyword evidence="1" id="KW-0547">Nucleotide-binding</keyword>
<dbReference type="PANTHER" id="PTHR42759:SF1">
    <property type="entry name" value="MAGNESIUM-CHELATASE SUBUNIT CHLD"/>
    <property type="match status" value="1"/>
</dbReference>
<dbReference type="RefSeq" id="WP_077838123.1">
    <property type="nucleotide sequence ID" value="NZ_JABTAE010000001.1"/>
</dbReference>
<dbReference type="EMBL" id="LZZI01000018">
    <property type="protein sequence ID" value="OOM62958.1"/>
    <property type="molecule type" value="Genomic_DNA"/>
</dbReference>
<comment type="similarity">
    <text evidence="3">Belongs to the MoxR family.</text>
</comment>
<dbReference type="FunFam" id="3.40.50.300:FF:000640">
    <property type="entry name" value="MoxR family ATPase"/>
    <property type="match status" value="1"/>
</dbReference>
<dbReference type="InterPro" id="IPR050764">
    <property type="entry name" value="CbbQ/NirQ/NorQ/GpvN"/>
</dbReference>
<gene>
    <name evidence="6" type="primary">ravA</name>
    <name evidence="6" type="ORF">CLBCK_14270</name>
</gene>
<dbReference type="Gene3D" id="1.10.8.80">
    <property type="entry name" value="Magnesium chelatase subunit I, C-Terminal domain"/>
    <property type="match status" value="1"/>
</dbReference>
<dbReference type="Pfam" id="PF17863">
    <property type="entry name" value="AAA_lid_2"/>
    <property type="match status" value="1"/>
</dbReference>
<evidence type="ECO:0000256" key="1">
    <source>
        <dbReference type="ARBA" id="ARBA00022741"/>
    </source>
</evidence>
<protein>
    <submittedName>
        <fullName evidence="6">ATPase RavA</fullName>
    </submittedName>
</protein>
<evidence type="ECO:0000256" key="3">
    <source>
        <dbReference type="ARBA" id="ARBA00061607"/>
    </source>
</evidence>
<dbReference type="Pfam" id="PF07726">
    <property type="entry name" value="AAA_3"/>
    <property type="match status" value="1"/>
</dbReference>
<reference evidence="6 7" key="1">
    <citation type="submission" date="2016-05" db="EMBL/GenBank/DDBJ databases">
        <title>Microbial solvent formation.</title>
        <authorList>
            <person name="Poehlein A."/>
            <person name="Montoya Solano J.D."/>
            <person name="Flitsch S."/>
            <person name="Krabben P."/>
            <person name="Duerre P."/>
            <person name="Daniel R."/>
        </authorList>
    </citation>
    <scope>NUCLEOTIDE SEQUENCE [LARGE SCALE GENOMIC DNA]</scope>
    <source>
        <strain evidence="6 7">DSM 53</strain>
    </source>
</reference>
<proteinExistence type="inferred from homology"/>